<name>A0A7R9F1D2_9NEOP</name>
<keyword evidence="4" id="KW-0732">Signal</keyword>
<evidence type="ECO:0000256" key="6">
    <source>
        <dbReference type="RuleBase" id="RU361188"/>
    </source>
</evidence>
<dbReference type="Gene3D" id="3.20.20.80">
    <property type="entry name" value="Glycosidases"/>
    <property type="match status" value="1"/>
</dbReference>
<evidence type="ECO:0000259" key="7">
    <source>
        <dbReference type="Pfam" id="PF02055"/>
    </source>
</evidence>
<comment type="similarity">
    <text evidence="2 6">Belongs to the glycosyl hydrolase 30 family.</text>
</comment>
<evidence type="ECO:0000256" key="4">
    <source>
        <dbReference type="ARBA" id="ARBA00022729"/>
    </source>
</evidence>
<dbReference type="PANTHER" id="PTHR11069">
    <property type="entry name" value="GLUCOSYLCERAMIDASE"/>
    <property type="match status" value="1"/>
</dbReference>
<evidence type="ECO:0000256" key="5">
    <source>
        <dbReference type="ARBA" id="ARBA00022801"/>
    </source>
</evidence>
<dbReference type="Pfam" id="PF17189">
    <property type="entry name" value="Glyco_hydro_30C"/>
    <property type="match status" value="1"/>
</dbReference>
<keyword evidence="6" id="KW-0746">Sphingolipid metabolism</keyword>
<feature type="domain" description="Glycosyl hydrolase family 30 beta sandwich" evidence="8">
    <location>
        <begin position="446"/>
        <end position="510"/>
    </location>
</feature>
<comment type="catalytic activity">
    <reaction evidence="1">
        <text>a beta-D-glucosyl-(1&lt;-&gt;1')-N-acylsphing-4-enine + H2O = an N-acylsphing-4-enine + D-glucose</text>
        <dbReference type="Rhea" id="RHEA:13269"/>
        <dbReference type="ChEBI" id="CHEBI:4167"/>
        <dbReference type="ChEBI" id="CHEBI:15377"/>
        <dbReference type="ChEBI" id="CHEBI:22801"/>
        <dbReference type="ChEBI" id="CHEBI:52639"/>
        <dbReference type="EC" id="3.2.1.45"/>
    </reaction>
    <physiologicalReaction direction="left-to-right" evidence="1">
        <dbReference type="Rhea" id="RHEA:13270"/>
    </physiologicalReaction>
</comment>
<dbReference type="PRINTS" id="PR00843">
    <property type="entry name" value="GLHYDRLASE30"/>
</dbReference>
<dbReference type="InterPro" id="IPR001139">
    <property type="entry name" value="Glyco_hydro_30"/>
</dbReference>
<dbReference type="GO" id="GO:0006680">
    <property type="term" value="P:glucosylceramide catabolic process"/>
    <property type="evidence" value="ECO:0007669"/>
    <property type="project" value="TreeGrafter"/>
</dbReference>
<evidence type="ECO:0000256" key="1">
    <source>
        <dbReference type="ARBA" id="ARBA00001013"/>
    </source>
</evidence>
<keyword evidence="5 6" id="KW-0378">Hydrolase</keyword>
<dbReference type="EMBL" id="OD566950">
    <property type="protein sequence ID" value="CAD7444898.1"/>
    <property type="molecule type" value="Genomic_DNA"/>
</dbReference>
<protein>
    <recommendedName>
        <fullName evidence="3 6">Glucosylceramidase</fullName>
        <ecNumber evidence="3 6">3.2.1.45</ecNumber>
    </recommendedName>
</protein>
<dbReference type="GO" id="GO:0016020">
    <property type="term" value="C:membrane"/>
    <property type="evidence" value="ECO:0007669"/>
    <property type="project" value="GOC"/>
</dbReference>
<dbReference type="Pfam" id="PF02055">
    <property type="entry name" value="Glyco_hydro_30"/>
    <property type="match status" value="1"/>
</dbReference>
<dbReference type="EC" id="3.2.1.45" evidence="3 6"/>
<proteinExistence type="inferred from homology"/>
<dbReference type="InterPro" id="IPR017853">
    <property type="entry name" value="GH"/>
</dbReference>
<evidence type="ECO:0000313" key="9">
    <source>
        <dbReference type="EMBL" id="CAD7444898.1"/>
    </source>
</evidence>
<dbReference type="GO" id="GO:0004348">
    <property type="term" value="F:glucosylceramidase activity"/>
    <property type="evidence" value="ECO:0007669"/>
    <property type="project" value="UniProtKB-EC"/>
</dbReference>
<evidence type="ECO:0000256" key="3">
    <source>
        <dbReference type="ARBA" id="ARBA00012658"/>
    </source>
</evidence>
<evidence type="ECO:0000259" key="8">
    <source>
        <dbReference type="Pfam" id="PF17189"/>
    </source>
</evidence>
<feature type="domain" description="Glycosyl hydrolase family 30 TIM-barrel" evidence="7">
    <location>
        <begin position="178"/>
        <end position="443"/>
    </location>
</feature>
<keyword evidence="6" id="KW-0326">Glycosidase</keyword>
<organism evidence="9">
    <name type="scientific">Timema bartmani</name>
    <dbReference type="NCBI Taxonomy" id="61472"/>
    <lineage>
        <taxon>Eukaryota</taxon>
        <taxon>Metazoa</taxon>
        <taxon>Ecdysozoa</taxon>
        <taxon>Arthropoda</taxon>
        <taxon>Hexapoda</taxon>
        <taxon>Insecta</taxon>
        <taxon>Pterygota</taxon>
        <taxon>Neoptera</taxon>
        <taxon>Polyneoptera</taxon>
        <taxon>Phasmatodea</taxon>
        <taxon>Timematodea</taxon>
        <taxon>Timematoidea</taxon>
        <taxon>Timematidae</taxon>
        <taxon>Timema</taxon>
    </lineage>
</organism>
<reference evidence="9" key="1">
    <citation type="submission" date="2020-11" db="EMBL/GenBank/DDBJ databases">
        <authorList>
            <person name="Tran Van P."/>
        </authorList>
    </citation>
    <scope>NUCLEOTIDE SEQUENCE</scope>
</reference>
<dbReference type="InterPro" id="IPR033452">
    <property type="entry name" value="GH30_C"/>
</dbReference>
<dbReference type="PANTHER" id="PTHR11069:SF23">
    <property type="entry name" value="LYSOSOMAL ACID GLUCOSYLCERAMIDASE"/>
    <property type="match status" value="1"/>
</dbReference>
<sequence length="514" mass="57993">MPSNFLHCEISWLFLQITKLPGDILFTPTTNADELFGHTCFLGLATFFAPKSDVFNRFPIGLPRATLPRLLENPENTSQIKAADRGSGLLLAFKPVDMQLPTVVPPRQLTKLLLPKMTADAYVSEWCELANKTPRNTAIKYNYLANHLTCWSLQGTVPFTGVAVLNSPQWRPTLSCGVQHQIPYIKQAQALSKRKVKLFSAPWGSPRWMKKDGFIKSDYYQLWADYLIRFLDEYKKQGLRFWGLSPENEPVTPSLLGIDYPFNFVLWTPETMTKFVVEYLGPALSNNGYGDLLLMMLDDRRDFVPEWSEKLFASESLKRFASGLAVHWYGDNVSNPDILTQFHDENPDMFILYTEACHGPFFNPGPAVQLGSWERAENYVSSIIQVLNHWGSGWVDWNLVLDLKGGPNWANNVVDSPVIVNVTADEFYKQPTFYGLGHFSKFIQAGSGRIDLQSDDNGLQGLETVAAIAPDSVITIVLQNRQEEAKRATFTDPIRGVISISVPPRSMHTIIYKG</sequence>
<dbReference type="AlphaFoldDB" id="A0A7R9F1D2"/>
<accession>A0A7R9F1D2</accession>
<evidence type="ECO:0000256" key="2">
    <source>
        <dbReference type="ARBA" id="ARBA00005382"/>
    </source>
</evidence>
<gene>
    <name evidence="9" type="ORF">TBIB3V08_LOCUS7263</name>
</gene>
<dbReference type="SUPFAM" id="SSF51445">
    <property type="entry name" value="(Trans)glycosidases"/>
    <property type="match status" value="1"/>
</dbReference>
<dbReference type="InterPro" id="IPR033453">
    <property type="entry name" value="Glyco_hydro_30_TIM-barrel"/>
</dbReference>
<keyword evidence="6" id="KW-0443">Lipid metabolism</keyword>